<evidence type="ECO:0000256" key="1">
    <source>
        <dbReference type="ARBA" id="ARBA00004141"/>
    </source>
</evidence>
<dbReference type="eggNOG" id="KOG0065">
    <property type="taxonomic scope" value="Eukaryota"/>
</dbReference>
<evidence type="ECO:0000256" key="2">
    <source>
        <dbReference type="ARBA" id="ARBA00022448"/>
    </source>
</evidence>
<organism evidence="10 11">
    <name type="scientific">Phytophthora ramorum</name>
    <name type="common">Sudden oak death agent</name>
    <dbReference type="NCBI Taxonomy" id="164328"/>
    <lineage>
        <taxon>Eukaryota</taxon>
        <taxon>Sar</taxon>
        <taxon>Stramenopiles</taxon>
        <taxon>Oomycota</taxon>
        <taxon>Peronosporomycetes</taxon>
        <taxon>Peronosporales</taxon>
        <taxon>Peronosporaceae</taxon>
        <taxon>Phytophthora</taxon>
    </lineage>
</organism>
<keyword evidence="11" id="KW-1185">Reference proteome</keyword>
<feature type="transmembrane region" description="Helical" evidence="8">
    <location>
        <begin position="562"/>
        <end position="586"/>
    </location>
</feature>
<feature type="transmembrane region" description="Helical" evidence="8">
    <location>
        <begin position="408"/>
        <end position="433"/>
    </location>
</feature>
<dbReference type="InterPro" id="IPR010929">
    <property type="entry name" value="PDR_CDR_ABC"/>
</dbReference>
<feature type="transmembrane region" description="Helical" evidence="8">
    <location>
        <begin position="992"/>
        <end position="1011"/>
    </location>
</feature>
<evidence type="ECO:0000259" key="9">
    <source>
        <dbReference type="PROSITE" id="PS50893"/>
    </source>
</evidence>
<dbReference type="GO" id="GO:0005524">
    <property type="term" value="F:ATP binding"/>
    <property type="evidence" value="ECO:0007669"/>
    <property type="project" value="UniProtKB-KW"/>
</dbReference>
<dbReference type="PROSITE" id="PS50893">
    <property type="entry name" value="ABC_TRANSPORTER_2"/>
    <property type="match status" value="1"/>
</dbReference>
<dbReference type="PANTHER" id="PTHR19241">
    <property type="entry name" value="ATP-BINDING CASSETTE TRANSPORTER"/>
    <property type="match status" value="1"/>
</dbReference>
<dbReference type="InterPro" id="IPR003593">
    <property type="entry name" value="AAA+_ATPase"/>
</dbReference>
<feature type="transmembrane region" description="Helical" evidence="8">
    <location>
        <begin position="1132"/>
        <end position="1150"/>
    </location>
</feature>
<dbReference type="AlphaFoldDB" id="H3H2P6"/>
<dbReference type="SMART" id="SM00382">
    <property type="entry name" value="AAA"/>
    <property type="match status" value="2"/>
</dbReference>
<keyword evidence="3 8" id="KW-0812">Transmembrane</keyword>
<feature type="transmembrane region" description="Helical" evidence="8">
    <location>
        <begin position="1227"/>
        <end position="1252"/>
    </location>
</feature>
<dbReference type="Pfam" id="PF01061">
    <property type="entry name" value="ABC2_membrane"/>
    <property type="match status" value="2"/>
</dbReference>
<keyword evidence="4" id="KW-0547">Nucleotide-binding</keyword>
<reference evidence="11" key="1">
    <citation type="journal article" date="2006" name="Science">
        <title>Phytophthora genome sequences uncover evolutionary origins and mechanisms of pathogenesis.</title>
        <authorList>
            <person name="Tyler B.M."/>
            <person name="Tripathy S."/>
            <person name="Zhang X."/>
            <person name="Dehal P."/>
            <person name="Jiang R.H."/>
            <person name="Aerts A."/>
            <person name="Arredondo F.D."/>
            <person name="Baxter L."/>
            <person name="Bensasson D."/>
            <person name="Beynon J.L."/>
            <person name="Chapman J."/>
            <person name="Damasceno C.M."/>
            <person name="Dorrance A.E."/>
            <person name="Dou D."/>
            <person name="Dickerman A.W."/>
            <person name="Dubchak I.L."/>
            <person name="Garbelotto M."/>
            <person name="Gijzen M."/>
            <person name="Gordon S.G."/>
            <person name="Govers F."/>
            <person name="Grunwald N.J."/>
            <person name="Huang W."/>
            <person name="Ivors K.L."/>
            <person name="Jones R.W."/>
            <person name="Kamoun S."/>
            <person name="Krampis K."/>
            <person name="Lamour K.H."/>
            <person name="Lee M.K."/>
            <person name="McDonald W.H."/>
            <person name="Medina M."/>
            <person name="Meijer H.J."/>
            <person name="Nordberg E.K."/>
            <person name="Maclean D.J."/>
            <person name="Ospina-Giraldo M.D."/>
            <person name="Morris P.F."/>
            <person name="Phuntumart V."/>
            <person name="Putnam N.H."/>
            <person name="Rash S."/>
            <person name="Rose J.K."/>
            <person name="Sakihama Y."/>
            <person name="Salamov A.A."/>
            <person name="Savidor A."/>
            <person name="Scheuring C.F."/>
            <person name="Smith B.M."/>
            <person name="Sobral B.W."/>
            <person name="Terry A."/>
            <person name="Torto-Alalibo T.A."/>
            <person name="Win J."/>
            <person name="Xu Z."/>
            <person name="Zhang H."/>
            <person name="Grigoriev I.V."/>
            <person name="Rokhsar D.S."/>
            <person name="Boore J.L."/>
        </authorList>
    </citation>
    <scope>NUCLEOTIDE SEQUENCE [LARGE SCALE GENOMIC DNA]</scope>
    <source>
        <strain evidence="11">Pr102</strain>
    </source>
</reference>
<dbReference type="InterPro" id="IPR003439">
    <property type="entry name" value="ABC_transporter-like_ATP-bd"/>
</dbReference>
<dbReference type="GO" id="GO:0016020">
    <property type="term" value="C:membrane"/>
    <property type="evidence" value="ECO:0007669"/>
    <property type="project" value="UniProtKB-SubCell"/>
</dbReference>
<dbReference type="HOGENOM" id="CLU_000604_35_3_1"/>
<dbReference type="VEuPathDB" id="FungiDB:KRP22_10951"/>
<dbReference type="InterPro" id="IPR043926">
    <property type="entry name" value="ABCG_dom"/>
</dbReference>
<accession>H3H2P6</accession>
<feature type="domain" description="ABC transporter" evidence="9">
    <location>
        <begin position="653"/>
        <end position="895"/>
    </location>
</feature>
<dbReference type="OMA" id="GEMHHWI"/>
<dbReference type="Pfam" id="PF06422">
    <property type="entry name" value="PDR_CDR"/>
    <property type="match status" value="1"/>
</dbReference>
<keyword evidence="2" id="KW-0813">Transport</keyword>
<dbReference type="Gene3D" id="3.40.50.300">
    <property type="entry name" value="P-loop containing nucleotide triphosphate hydrolases"/>
    <property type="match status" value="2"/>
</dbReference>
<reference evidence="10" key="2">
    <citation type="submission" date="2015-06" db="UniProtKB">
        <authorList>
            <consortium name="EnsemblProtists"/>
        </authorList>
    </citation>
    <scope>IDENTIFICATION</scope>
    <source>
        <strain evidence="10">Pr102</strain>
    </source>
</reference>
<feature type="transmembrane region" description="Helical" evidence="8">
    <location>
        <begin position="334"/>
        <end position="355"/>
    </location>
</feature>
<evidence type="ECO:0000256" key="3">
    <source>
        <dbReference type="ARBA" id="ARBA00022692"/>
    </source>
</evidence>
<feature type="transmembrane region" description="Helical" evidence="8">
    <location>
        <begin position="1023"/>
        <end position="1043"/>
    </location>
</feature>
<evidence type="ECO:0000256" key="8">
    <source>
        <dbReference type="SAM" id="Phobius"/>
    </source>
</evidence>
<dbReference type="GO" id="GO:0016887">
    <property type="term" value="F:ATP hydrolysis activity"/>
    <property type="evidence" value="ECO:0007669"/>
    <property type="project" value="InterPro"/>
</dbReference>
<dbReference type="FunFam" id="3.40.50.300:FF:000528">
    <property type="entry name" value="ABC transporter G family member 31"/>
    <property type="match status" value="1"/>
</dbReference>
<dbReference type="FunFam" id="3.40.50.300:FF:000289">
    <property type="entry name" value="ABC transporter G family member 31"/>
    <property type="match status" value="1"/>
</dbReference>
<sequence>MTLVLGEPGSGKSTLLKILSGRFLMTSNIKVEGEVTFSGRKQDELRNKLPQLVSYVGQHDKHYPTLTVKETLEFAHACSGAGLSKNDERHLVRGPPDENQVAMDPAHAMFKNHPDVIIRQLGLENCQHTVMGDAISRGVSGGERKRVTTGEMAFGNKFVLMLDEISTGLDSAMTFDIISTQRSLVKAFSKTAMISLLQPSPEVFELFDDVILLNDGCVLYHGPRVDALGYFETLGFKCPSNRDEADFLLDLGTDRQFQYEVENVPRKACEFKEIFERSEIHARMLEVLHRPLDQSLLDDMNTHIDPIPEFSQGYWKSSSILIQRQWKLIFRDKALLLSRLAMSVGLGLLNASTFYQFDEVDSQLVMGLGYVVASVVTIGQSAQVPAFIAIRDVFKKQRRANFFRTSSFVLAASTSHIPLAAIETVIFGTIMYWMCGFVSTIQSFLVFELLTFLTSMTLGAWFFVVAAICPDLNVASPISVVSDLFFAIYSGFVITKGQIPSYLMWIYWTSPLTWSIRAIAVNQYTDSSFDVCVYRNVDYCEKYGMTMGQYSLSSFDVQTEQYWVWLGIVVLMVLYVFFMVAAWFVLEYWCYESPPNAELGSKSDTVVKDAVFSKEQYLQAETPRNENQAVVCNVNIGIHENESNMKTFVPVTLAFKDLWYSVPDSANSKASIDLLKGVSGFALPGTITALMGSSGAGKTTLMDVIAGRKPDGQVSGEILLNGHAATDLAIRRATGYCEQTDIHSDAWTFREALTFSAFMRQDADIPDDQKYESVNECLDLLDLHPVADKIIRGSSTEQMKRLTIGVELAAQPSVLFLDEPTSGLDARSAKLIMDGVRKVADTDRTIICTIHQPSAVVFSLFDGLLLLKRGGEMAFFGDLGEQGSNLINYFGAVNGVAKLDEDYNPATWMLEVIGAGVGSKSADKTDFVALFKSSKYFRLLNESLSQEGVGRPSPHLPALQFTTKCAASNATQVKLLVKRFFNLYWRTPSYNLTRFIVSLVVGLIFGITFIGSEYSSYQGINSGLGMVYMTTSFMTFITFNAVMPITYRERMSFYRERECQTYSAFWYLVGSSLVEIPFCFAASLIFVAVYFPMAGYSETAAFFAYWLNLTMLFVVQAYFGQLLAYSLPSIEVASVFSVIIGSICTLFTGFNPPAGSIPEGYQWLHHIVPHKRTFASLSAIVFGDCPSHGDNSNFGCQQMSSKPPSLPEGVTVKKYLEMVFEVEHSKIWSNLVIVVGWVVGLRLLALAALRFVNHQKR</sequence>
<dbReference type="InParanoid" id="H3H2P6"/>
<keyword evidence="5" id="KW-0067">ATP-binding</keyword>
<evidence type="ECO:0000256" key="5">
    <source>
        <dbReference type="ARBA" id="ARBA00022840"/>
    </source>
</evidence>
<feature type="transmembrane region" description="Helical" evidence="8">
    <location>
        <begin position="367"/>
        <end position="388"/>
    </location>
</feature>
<evidence type="ECO:0000256" key="7">
    <source>
        <dbReference type="ARBA" id="ARBA00023136"/>
    </source>
</evidence>
<dbReference type="Pfam" id="PF00005">
    <property type="entry name" value="ABC_tran"/>
    <property type="match status" value="2"/>
</dbReference>
<dbReference type="VEuPathDB" id="FungiDB:KRP23_7767"/>
<evidence type="ECO:0000256" key="4">
    <source>
        <dbReference type="ARBA" id="ARBA00022741"/>
    </source>
</evidence>
<feature type="transmembrane region" description="Helical" evidence="8">
    <location>
        <begin position="445"/>
        <end position="472"/>
    </location>
</feature>
<keyword evidence="6 8" id="KW-1133">Transmembrane helix</keyword>
<proteinExistence type="predicted"/>
<protein>
    <recommendedName>
        <fullName evidence="9">ABC transporter domain-containing protein</fullName>
    </recommendedName>
</protein>
<dbReference type="EMBL" id="DS566117">
    <property type="status" value="NOT_ANNOTATED_CDS"/>
    <property type="molecule type" value="Genomic_DNA"/>
</dbReference>
<dbReference type="EnsemblProtists" id="Phyra84672">
    <property type="protein sequence ID" value="Phyra84672"/>
    <property type="gene ID" value="Phyra84672"/>
</dbReference>
<name>H3H2P6_PHYRM</name>
<comment type="subcellular location">
    <subcellularLocation>
        <location evidence="1">Membrane</location>
        <topology evidence="1">Multi-pass membrane protein</topology>
    </subcellularLocation>
</comment>
<evidence type="ECO:0000313" key="11">
    <source>
        <dbReference type="Proteomes" id="UP000005238"/>
    </source>
</evidence>
<keyword evidence="7 8" id="KW-0472">Membrane</keyword>
<evidence type="ECO:0000256" key="6">
    <source>
        <dbReference type="ARBA" id="ARBA00022989"/>
    </source>
</evidence>
<dbReference type="InterPro" id="IPR013525">
    <property type="entry name" value="ABC2_TM"/>
</dbReference>
<feature type="transmembrane region" description="Helical" evidence="8">
    <location>
        <begin position="1064"/>
        <end position="1091"/>
    </location>
</feature>
<dbReference type="SUPFAM" id="SSF52540">
    <property type="entry name" value="P-loop containing nucleoside triphosphate hydrolases"/>
    <property type="match status" value="2"/>
</dbReference>
<dbReference type="InterPro" id="IPR027417">
    <property type="entry name" value="P-loop_NTPase"/>
</dbReference>
<dbReference type="Pfam" id="PF19055">
    <property type="entry name" value="ABC2_membrane_7"/>
    <property type="match status" value="1"/>
</dbReference>
<feature type="transmembrane region" description="Helical" evidence="8">
    <location>
        <begin position="1103"/>
        <end position="1125"/>
    </location>
</feature>
<evidence type="ECO:0000313" key="10">
    <source>
        <dbReference type="EnsemblProtists" id="Phyra84672"/>
    </source>
</evidence>
<dbReference type="Proteomes" id="UP000005238">
    <property type="component" value="Unassembled WGS sequence"/>
</dbReference>
<dbReference type="GO" id="GO:0140359">
    <property type="term" value="F:ABC-type transporter activity"/>
    <property type="evidence" value="ECO:0007669"/>
    <property type="project" value="InterPro"/>
</dbReference>